<evidence type="ECO:0000313" key="3">
    <source>
        <dbReference type="EnsemblPlants" id="Ma05_p16570.1"/>
    </source>
</evidence>
<dbReference type="Proteomes" id="UP000012960">
    <property type="component" value="Unplaced"/>
</dbReference>
<evidence type="ECO:0000313" key="2">
    <source>
        <dbReference type="EMBL" id="CAG1838714.1"/>
    </source>
</evidence>
<dbReference type="EnsemblPlants" id="Ma05_t16570.1">
    <property type="protein sequence ID" value="Ma05_p16570.1"/>
    <property type="gene ID" value="Ma05_g16570"/>
</dbReference>
<feature type="region of interest" description="Disordered" evidence="1">
    <location>
        <begin position="14"/>
        <end position="36"/>
    </location>
</feature>
<keyword evidence="4" id="KW-1185">Reference proteome</keyword>
<dbReference type="EMBL" id="HG996470">
    <property type="protein sequence ID" value="CAG1838714.1"/>
    <property type="molecule type" value="Genomic_DNA"/>
</dbReference>
<sequence length="93" mass="10490">MFLLGACCFLPHLRPPLPPPSTKRASTKSTAAPTLSQTGSATRLHYLLFLWRMAIAATDRAVKSLRSLYYDGRDGIFGVFLEFLIDSKQRKFR</sequence>
<evidence type="ECO:0000313" key="4">
    <source>
        <dbReference type="Proteomes" id="UP000012960"/>
    </source>
</evidence>
<accession>A0A804J564</accession>
<dbReference type="AlphaFoldDB" id="A0A804J564"/>
<protein>
    <submittedName>
        <fullName evidence="2">(wild Malaysian banana) hypothetical protein</fullName>
    </submittedName>
</protein>
<gene>
    <name evidence="2" type="ORF">GSMUA_268910.1</name>
</gene>
<evidence type="ECO:0000256" key="1">
    <source>
        <dbReference type="SAM" id="MobiDB-lite"/>
    </source>
</evidence>
<dbReference type="Gramene" id="Ma05_t16570.1">
    <property type="protein sequence ID" value="Ma05_p16570.1"/>
    <property type="gene ID" value="Ma05_g16570"/>
</dbReference>
<reference evidence="3" key="2">
    <citation type="submission" date="2021-05" db="UniProtKB">
        <authorList>
            <consortium name="EnsemblPlants"/>
        </authorList>
    </citation>
    <scope>IDENTIFICATION</scope>
    <source>
        <strain evidence="3">subsp. malaccensis</strain>
    </source>
</reference>
<dbReference type="InParanoid" id="A0A804J564"/>
<proteinExistence type="predicted"/>
<name>A0A804J564_MUSAM</name>
<reference evidence="2" key="1">
    <citation type="submission" date="2021-03" db="EMBL/GenBank/DDBJ databases">
        <authorList>
            <consortium name="Genoscope - CEA"/>
            <person name="William W."/>
        </authorList>
    </citation>
    <scope>NUCLEOTIDE SEQUENCE</scope>
    <source>
        <strain evidence="2">Doubled-haploid Pahang</strain>
    </source>
</reference>
<organism evidence="3 4">
    <name type="scientific">Musa acuminata subsp. malaccensis</name>
    <name type="common">Wild banana</name>
    <name type="synonym">Musa malaccensis</name>
    <dbReference type="NCBI Taxonomy" id="214687"/>
    <lineage>
        <taxon>Eukaryota</taxon>
        <taxon>Viridiplantae</taxon>
        <taxon>Streptophyta</taxon>
        <taxon>Embryophyta</taxon>
        <taxon>Tracheophyta</taxon>
        <taxon>Spermatophyta</taxon>
        <taxon>Magnoliopsida</taxon>
        <taxon>Liliopsida</taxon>
        <taxon>Zingiberales</taxon>
        <taxon>Musaceae</taxon>
        <taxon>Musa</taxon>
    </lineage>
</organism>
<feature type="compositionally biased region" description="Polar residues" evidence="1">
    <location>
        <begin position="23"/>
        <end position="36"/>
    </location>
</feature>